<accession>A0A8S5LNS0</accession>
<sequence>MNKLILKQLEKLNLPNKPDYDESSTYILFPRIRDPIKNETCELLVNGVYKVVLANYITNPPENFTLDATWNQGRKITDTTLIIQVNRFVGKMVQFTGRGYDFKTGLSNDSMYENMWVPLKAITYYERVQ</sequence>
<proteinExistence type="predicted"/>
<dbReference type="EMBL" id="BK015882">
    <property type="protein sequence ID" value="DAD71503.1"/>
    <property type="molecule type" value="Genomic_DNA"/>
</dbReference>
<organism evidence="1">
    <name type="scientific">Siphoviridae sp. ctsf32</name>
    <dbReference type="NCBI Taxonomy" id="2827594"/>
    <lineage>
        <taxon>Viruses</taxon>
        <taxon>Duplodnaviria</taxon>
        <taxon>Heunggongvirae</taxon>
        <taxon>Uroviricota</taxon>
        <taxon>Caudoviricetes</taxon>
    </lineage>
</organism>
<reference evidence="1" key="1">
    <citation type="journal article" date="2021" name="Proc. Natl. Acad. Sci. U.S.A.">
        <title>A Catalog of Tens of Thousands of Viruses from Human Metagenomes Reveals Hidden Associations with Chronic Diseases.</title>
        <authorList>
            <person name="Tisza M.J."/>
            <person name="Buck C.B."/>
        </authorList>
    </citation>
    <scope>NUCLEOTIDE SEQUENCE</scope>
    <source>
        <strain evidence="1">Ctsf32</strain>
    </source>
</reference>
<name>A0A8S5LNS0_9CAUD</name>
<protein>
    <submittedName>
        <fullName evidence="1">Uncharacterized protein</fullName>
    </submittedName>
</protein>
<evidence type="ECO:0000313" key="1">
    <source>
        <dbReference type="EMBL" id="DAD71503.1"/>
    </source>
</evidence>